<feature type="domain" description="Pyrrolo-quinoline quinone repeat" evidence="1">
    <location>
        <begin position="158"/>
        <end position="340"/>
    </location>
</feature>
<dbReference type="InterPro" id="IPR018391">
    <property type="entry name" value="PQQ_b-propeller_rpt"/>
</dbReference>
<dbReference type="InterPro" id="IPR011044">
    <property type="entry name" value="Quino_amine_DH_bsu"/>
</dbReference>
<dbReference type="Pfam" id="PF13570">
    <property type="entry name" value="Beta-prop_ACSF4"/>
    <property type="match status" value="1"/>
</dbReference>
<gene>
    <name evidence="2" type="ORF">CLODIP_2_CD13728</name>
</gene>
<keyword evidence="3" id="KW-1185">Reference proteome</keyword>
<dbReference type="SMART" id="SM00564">
    <property type="entry name" value="PQQ"/>
    <property type="match status" value="4"/>
</dbReference>
<dbReference type="InterPro" id="IPR011047">
    <property type="entry name" value="Quinoprotein_ADH-like_sf"/>
</dbReference>
<dbReference type="Proteomes" id="UP000494165">
    <property type="component" value="Unassembled WGS sequence"/>
</dbReference>
<protein>
    <recommendedName>
        <fullName evidence="1">Pyrrolo-quinoline quinone repeat domain-containing protein</fullName>
    </recommendedName>
</protein>
<dbReference type="PANTHER" id="PTHR44394">
    <property type="entry name" value="BETA-ALANINE-ACTIVATING ENZYME"/>
    <property type="match status" value="1"/>
</dbReference>
<reference evidence="2 3" key="1">
    <citation type="submission" date="2020-04" db="EMBL/GenBank/DDBJ databases">
        <authorList>
            <person name="Alioto T."/>
            <person name="Alioto T."/>
            <person name="Gomez Garrido J."/>
        </authorList>
    </citation>
    <scope>NUCLEOTIDE SEQUENCE [LARGE SCALE GENOMIC DNA]</scope>
</reference>
<dbReference type="InterPro" id="IPR052091">
    <property type="entry name" value="Beta-ala_Activ/Resist"/>
</dbReference>
<dbReference type="InterPro" id="IPR002372">
    <property type="entry name" value="PQQ_rpt_dom"/>
</dbReference>
<evidence type="ECO:0000259" key="1">
    <source>
        <dbReference type="Pfam" id="PF13570"/>
    </source>
</evidence>
<evidence type="ECO:0000313" key="2">
    <source>
        <dbReference type="EMBL" id="CAB3375910.1"/>
    </source>
</evidence>
<organism evidence="2 3">
    <name type="scientific">Cloeon dipterum</name>
    <dbReference type="NCBI Taxonomy" id="197152"/>
    <lineage>
        <taxon>Eukaryota</taxon>
        <taxon>Metazoa</taxon>
        <taxon>Ecdysozoa</taxon>
        <taxon>Arthropoda</taxon>
        <taxon>Hexapoda</taxon>
        <taxon>Insecta</taxon>
        <taxon>Pterygota</taxon>
        <taxon>Palaeoptera</taxon>
        <taxon>Ephemeroptera</taxon>
        <taxon>Pisciforma</taxon>
        <taxon>Baetidae</taxon>
        <taxon>Cloeon</taxon>
    </lineage>
</organism>
<evidence type="ECO:0000313" key="3">
    <source>
        <dbReference type="Proteomes" id="UP000494165"/>
    </source>
</evidence>
<accession>A0A8S1CWW6</accession>
<sequence>MERLKYDSGLKRLVKEAWIVSLGTLVESEISPKSLFLSSGGDSVKAMHFHARLLMTAGIKSDEPLLLTCILEKSFREITECFALLLKNRSQKCNANGVASQNLRLGRKCDFSDIANQSQILCSVSRGQICFHQTNFSALAAEPAAMSKFCEFWKVDFGKCIDASPLAVQYLNGAAIVCIGSHSGKFACIDVHSGTELWSIFLGDRIEATASLSSFGTFFIGCYDGALYNVDRDGKVLWKFQTKGTIKSSAVTSMENIIFGSYDQSLYCVNQKSGDLVWEQQLHRGAIYANPVVHGNLVIVATLGGYVVCVDVEQGSEVWQLHQGKPFFSTPLQLDKKLVMRVTCFPLLHLMDLKYFTLTR</sequence>
<dbReference type="AlphaFoldDB" id="A0A8S1CWW6"/>
<dbReference type="SUPFAM" id="SSF50969">
    <property type="entry name" value="YVTN repeat-like/Quinoprotein amine dehydrogenase"/>
    <property type="match status" value="1"/>
</dbReference>
<name>A0A8S1CWW6_9INSE</name>
<dbReference type="EMBL" id="CADEPI010000121">
    <property type="protein sequence ID" value="CAB3375910.1"/>
    <property type="molecule type" value="Genomic_DNA"/>
</dbReference>
<dbReference type="SUPFAM" id="SSF50998">
    <property type="entry name" value="Quinoprotein alcohol dehydrogenase-like"/>
    <property type="match status" value="1"/>
</dbReference>
<dbReference type="InterPro" id="IPR015943">
    <property type="entry name" value="WD40/YVTN_repeat-like_dom_sf"/>
</dbReference>
<dbReference type="GO" id="GO:0043041">
    <property type="term" value="P:amino acid activation for nonribosomal peptide biosynthetic process"/>
    <property type="evidence" value="ECO:0007669"/>
    <property type="project" value="TreeGrafter"/>
</dbReference>
<comment type="caution">
    <text evidence="2">The sequence shown here is derived from an EMBL/GenBank/DDBJ whole genome shotgun (WGS) entry which is preliminary data.</text>
</comment>
<dbReference type="PANTHER" id="PTHR44394:SF1">
    <property type="entry name" value="BETA-ALANINE-ACTIVATING ENZYME"/>
    <property type="match status" value="1"/>
</dbReference>
<proteinExistence type="predicted"/>
<dbReference type="OrthoDB" id="408177at2759"/>
<dbReference type="Gene3D" id="2.130.10.10">
    <property type="entry name" value="YVTN repeat-like/Quinoprotein amine dehydrogenase"/>
    <property type="match status" value="1"/>
</dbReference>